<evidence type="ECO:0000313" key="13">
    <source>
        <dbReference type="EMBL" id="SEC31694.1"/>
    </source>
</evidence>
<feature type="transmembrane region" description="Helical" evidence="11">
    <location>
        <begin position="33"/>
        <end position="50"/>
    </location>
</feature>
<name>A0A1H4RIV5_9BRAD</name>
<evidence type="ECO:0000256" key="8">
    <source>
        <dbReference type="ARBA" id="ARBA00022989"/>
    </source>
</evidence>
<dbReference type="GO" id="GO:0000160">
    <property type="term" value="P:phosphorelay signal transduction system"/>
    <property type="evidence" value="ECO:0007669"/>
    <property type="project" value="UniProtKB-KW"/>
</dbReference>
<protein>
    <recommendedName>
        <fullName evidence="12">Sensor protein KdpD transmembrane domain-containing protein</fullName>
    </recommendedName>
</protein>
<evidence type="ECO:0000256" key="4">
    <source>
        <dbReference type="ARBA" id="ARBA00022692"/>
    </source>
</evidence>
<keyword evidence="8 11" id="KW-1133">Transmembrane helix</keyword>
<feature type="transmembrane region" description="Helical" evidence="11">
    <location>
        <begin position="78"/>
        <end position="95"/>
    </location>
</feature>
<keyword evidence="9" id="KW-0902">Two-component regulatory system</keyword>
<dbReference type="GO" id="GO:0016301">
    <property type="term" value="F:kinase activity"/>
    <property type="evidence" value="ECO:0007669"/>
    <property type="project" value="UniProtKB-KW"/>
</dbReference>
<dbReference type="Gene3D" id="1.20.120.620">
    <property type="entry name" value="Backbone structure of the membrane domain of e. Coli histidine kinase receptor kdpd"/>
    <property type="match status" value="1"/>
</dbReference>
<dbReference type="EMBL" id="FNTI01000001">
    <property type="protein sequence ID" value="SEC31694.1"/>
    <property type="molecule type" value="Genomic_DNA"/>
</dbReference>
<keyword evidence="2" id="KW-0597">Phosphoprotein</keyword>
<evidence type="ECO:0000256" key="1">
    <source>
        <dbReference type="ARBA" id="ARBA00004141"/>
    </source>
</evidence>
<feature type="transmembrane region" description="Helical" evidence="11">
    <location>
        <begin position="107"/>
        <end position="138"/>
    </location>
</feature>
<evidence type="ECO:0000256" key="10">
    <source>
        <dbReference type="ARBA" id="ARBA00023136"/>
    </source>
</evidence>
<organism evidence="13 14">
    <name type="scientific">Bradyrhizobium lablabi</name>
    <dbReference type="NCBI Taxonomy" id="722472"/>
    <lineage>
        <taxon>Bacteria</taxon>
        <taxon>Pseudomonadati</taxon>
        <taxon>Pseudomonadota</taxon>
        <taxon>Alphaproteobacteria</taxon>
        <taxon>Hyphomicrobiales</taxon>
        <taxon>Nitrobacteraceae</taxon>
        <taxon>Bradyrhizobium</taxon>
    </lineage>
</organism>
<sequence>MFSAPDPLIFRSLAYILAAAVVGSEKILGGTALALFATIISVMVGGYLFPANRPRNNLRKAIYGRLSRISSIRWRRRLVWAILMIAGVAFLNGYVGGDSLGLEYSFFLIAIFIASLLFGMPIAIAAWLLSFLLVYYFVVPPKSSFEIGSIKEFADLIGYFYLGLAMLAIAVLFRASSSPEKTP</sequence>
<feature type="transmembrane region" description="Helical" evidence="11">
    <location>
        <begin position="159"/>
        <end position="177"/>
    </location>
</feature>
<evidence type="ECO:0000256" key="9">
    <source>
        <dbReference type="ARBA" id="ARBA00023012"/>
    </source>
</evidence>
<keyword evidence="4 11" id="KW-0812">Transmembrane</keyword>
<reference evidence="13 14" key="1">
    <citation type="submission" date="2016-10" db="EMBL/GenBank/DDBJ databases">
        <authorList>
            <person name="de Groot N.N."/>
        </authorList>
    </citation>
    <scope>NUCLEOTIDE SEQUENCE [LARGE SCALE GENOMIC DNA]</scope>
    <source>
        <strain evidence="13 14">GAS522</strain>
    </source>
</reference>
<dbReference type="AlphaFoldDB" id="A0A1H4RIV5"/>
<comment type="subcellular location">
    <subcellularLocation>
        <location evidence="1">Membrane</location>
        <topology evidence="1">Multi-pass membrane protein</topology>
    </subcellularLocation>
</comment>
<accession>A0A1H4RIV5</accession>
<dbReference type="Pfam" id="PF13493">
    <property type="entry name" value="DUF4118"/>
    <property type="match status" value="1"/>
</dbReference>
<evidence type="ECO:0000256" key="7">
    <source>
        <dbReference type="ARBA" id="ARBA00022840"/>
    </source>
</evidence>
<evidence type="ECO:0000256" key="3">
    <source>
        <dbReference type="ARBA" id="ARBA00022679"/>
    </source>
</evidence>
<dbReference type="Proteomes" id="UP000183208">
    <property type="component" value="Unassembled WGS sequence"/>
</dbReference>
<evidence type="ECO:0000256" key="2">
    <source>
        <dbReference type="ARBA" id="ARBA00022553"/>
    </source>
</evidence>
<evidence type="ECO:0000313" key="14">
    <source>
        <dbReference type="Proteomes" id="UP000183208"/>
    </source>
</evidence>
<evidence type="ECO:0000256" key="6">
    <source>
        <dbReference type="ARBA" id="ARBA00022777"/>
    </source>
</evidence>
<dbReference type="GO" id="GO:0005524">
    <property type="term" value="F:ATP binding"/>
    <property type="evidence" value="ECO:0007669"/>
    <property type="project" value="UniProtKB-KW"/>
</dbReference>
<keyword evidence="3" id="KW-0808">Transferase</keyword>
<keyword evidence="6" id="KW-0418">Kinase</keyword>
<proteinExistence type="predicted"/>
<evidence type="ECO:0000256" key="11">
    <source>
        <dbReference type="SAM" id="Phobius"/>
    </source>
</evidence>
<gene>
    <name evidence="13" type="ORF">SAMN05444171_1126</name>
</gene>
<keyword evidence="5" id="KW-0547">Nucleotide-binding</keyword>
<dbReference type="InterPro" id="IPR025201">
    <property type="entry name" value="KdpD_TM"/>
</dbReference>
<feature type="domain" description="Sensor protein KdpD transmembrane" evidence="12">
    <location>
        <begin position="79"/>
        <end position="170"/>
    </location>
</feature>
<evidence type="ECO:0000256" key="5">
    <source>
        <dbReference type="ARBA" id="ARBA00022741"/>
    </source>
</evidence>
<keyword evidence="7" id="KW-0067">ATP-binding</keyword>
<dbReference type="GO" id="GO:0016020">
    <property type="term" value="C:membrane"/>
    <property type="evidence" value="ECO:0007669"/>
    <property type="project" value="UniProtKB-SubCell"/>
</dbReference>
<dbReference type="RefSeq" id="WP_157793737.1">
    <property type="nucleotide sequence ID" value="NZ_FNTI01000001.1"/>
</dbReference>
<keyword evidence="10 11" id="KW-0472">Membrane</keyword>
<dbReference type="InterPro" id="IPR038318">
    <property type="entry name" value="KdpD_sf"/>
</dbReference>
<evidence type="ECO:0000259" key="12">
    <source>
        <dbReference type="Pfam" id="PF13493"/>
    </source>
</evidence>